<gene>
    <name evidence="7" type="ORF">PAMC26510_31455</name>
</gene>
<dbReference type="EMBL" id="NBTY01000197">
    <property type="protein sequence ID" value="OTP67286.1"/>
    <property type="molecule type" value="Genomic_DNA"/>
</dbReference>
<dbReference type="Pfam" id="PF08281">
    <property type="entry name" value="Sigma70_r4_2"/>
    <property type="match status" value="1"/>
</dbReference>
<keyword evidence="3" id="KW-0731">Sigma factor</keyword>
<dbReference type="InterPro" id="IPR039425">
    <property type="entry name" value="RNA_pol_sigma-70-like"/>
</dbReference>
<comment type="caution">
    <text evidence="7">The sequence shown here is derived from an EMBL/GenBank/DDBJ whole genome shotgun (WGS) entry which is preliminary data.</text>
</comment>
<name>A0A242M7T0_CABSO</name>
<comment type="similarity">
    <text evidence="1">Belongs to the sigma-70 factor family. ECF subfamily.</text>
</comment>
<dbReference type="InterPro" id="IPR036388">
    <property type="entry name" value="WH-like_DNA-bd_sf"/>
</dbReference>
<dbReference type="GO" id="GO:0003677">
    <property type="term" value="F:DNA binding"/>
    <property type="evidence" value="ECO:0007669"/>
    <property type="project" value="UniProtKB-KW"/>
</dbReference>
<reference evidence="7 8" key="1">
    <citation type="submission" date="2017-03" db="EMBL/GenBank/DDBJ databases">
        <title>Genome analysis of strain PAMC 26510.</title>
        <authorList>
            <person name="Oh H.-M."/>
            <person name="Yang J.-A."/>
        </authorList>
    </citation>
    <scope>NUCLEOTIDE SEQUENCE [LARGE SCALE GENOMIC DNA]</scope>
    <source>
        <strain evidence="7 8">PAMC 26510</strain>
    </source>
</reference>
<feature type="domain" description="RNA polymerase sigma-70 region 2" evidence="5">
    <location>
        <begin position="89"/>
        <end position="155"/>
    </location>
</feature>
<evidence type="ECO:0000259" key="5">
    <source>
        <dbReference type="Pfam" id="PF04542"/>
    </source>
</evidence>
<dbReference type="Gene3D" id="1.10.10.10">
    <property type="entry name" value="Winged helix-like DNA-binding domain superfamily/Winged helix DNA-binding domain"/>
    <property type="match status" value="1"/>
</dbReference>
<protein>
    <submittedName>
        <fullName evidence="7">RNA polymerase sigma factor</fullName>
    </submittedName>
</protein>
<organism evidence="7 8">
    <name type="scientific">Caballeronia sordidicola</name>
    <name type="common">Burkholderia sordidicola</name>
    <dbReference type="NCBI Taxonomy" id="196367"/>
    <lineage>
        <taxon>Bacteria</taxon>
        <taxon>Pseudomonadati</taxon>
        <taxon>Pseudomonadota</taxon>
        <taxon>Betaproteobacteria</taxon>
        <taxon>Burkholderiales</taxon>
        <taxon>Burkholderiaceae</taxon>
        <taxon>Caballeronia</taxon>
    </lineage>
</organism>
<dbReference type="InterPro" id="IPR007627">
    <property type="entry name" value="RNA_pol_sigma70_r2"/>
</dbReference>
<evidence type="ECO:0000256" key="2">
    <source>
        <dbReference type="ARBA" id="ARBA00023015"/>
    </source>
</evidence>
<dbReference type="Proteomes" id="UP000194546">
    <property type="component" value="Unassembled WGS sequence"/>
</dbReference>
<dbReference type="SUPFAM" id="SSF88946">
    <property type="entry name" value="Sigma2 domain of RNA polymerase sigma factors"/>
    <property type="match status" value="1"/>
</dbReference>
<evidence type="ECO:0000256" key="4">
    <source>
        <dbReference type="ARBA" id="ARBA00023163"/>
    </source>
</evidence>
<dbReference type="CDD" id="cd06171">
    <property type="entry name" value="Sigma70_r4"/>
    <property type="match status" value="1"/>
</dbReference>
<dbReference type="SUPFAM" id="SSF88659">
    <property type="entry name" value="Sigma3 and sigma4 domains of RNA polymerase sigma factors"/>
    <property type="match status" value="1"/>
</dbReference>
<keyword evidence="2" id="KW-0805">Transcription regulation</keyword>
<dbReference type="InterPro" id="IPR014284">
    <property type="entry name" value="RNA_pol_sigma-70_dom"/>
</dbReference>
<evidence type="ECO:0000256" key="3">
    <source>
        <dbReference type="ARBA" id="ARBA00023082"/>
    </source>
</evidence>
<dbReference type="PANTHER" id="PTHR43133">
    <property type="entry name" value="RNA POLYMERASE ECF-TYPE SIGMA FACTO"/>
    <property type="match status" value="1"/>
</dbReference>
<evidence type="ECO:0000313" key="7">
    <source>
        <dbReference type="EMBL" id="OTP67286.1"/>
    </source>
</evidence>
<dbReference type="Pfam" id="PF04542">
    <property type="entry name" value="Sigma70_r2"/>
    <property type="match status" value="1"/>
</dbReference>
<dbReference type="InterPro" id="IPR013249">
    <property type="entry name" value="RNA_pol_sigma70_r4_t2"/>
</dbReference>
<accession>A0A242M7T0</accession>
<dbReference type="Gene3D" id="1.10.1740.10">
    <property type="match status" value="1"/>
</dbReference>
<evidence type="ECO:0000313" key="8">
    <source>
        <dbReference type="Proteomes" id="UP000194546"/>
    </source>
</evidence>
<proteinExistence type="inferred from homology"/>
<dbReference type="NCBIfam" id="TIGR02937">
    <property type="entry name" value="sigma70-ECF"/>
    <property type="match status" value="1"/>
</dbReference>
<dbReference type="InterPro" id="IPR013325">
    <property type="entry name" value="RNA_pol_sigma_r2"/>
</dbReference>
<evidence type="ECO:0000256" key="1">
    <source>
        <dbReference type="ARBA" id="ARBA00010641"/>
    </source>
</evidence>
<sequence length="250" mass="27824">MVSCVGHAVFSRMPKRARIRNYVWKSETDSSGCKKTNAAHSDYFGNINRAAHPTGPMTTILSHDPTPDTLVQLLDRVASEDAAALRALYDLTSSKLFGLALRILVKREWAEEVLQDAFVNIWRYAGDYKAGLSAPMTWMAAIVRNRALDYLRRQKANGASAETEWSDALDDTLPANEADPSDQMLMSQEARQLAICMDRLEANQRQAVALAYLRDQSHSEVADVLKVPLGTVKSWIRRGLEKLKTCLGGL</sequence>
<evidence type="ECO:0000259" key="6">
    <source>
        <dbReference type="Pfam" id="PF08281"/>
    </source>
</evidence>
<dbReference type="InterPro" id="IPR013324">
    <property type="entry name" value="RNA_pol_sigma_r3/r4-like"/>
</dbReference>
<dbReference type="GO" id="GO:0006352">
    <property type="term" value="P:DNA-templated transcription initiation"/>
    <property type="evidence" value="ECO:0007669"/>
    <property type="project" value="InterPro"/>
</dbReference>
<dbReference type="AlphaFoldDB" id="A0A242M7T0"/>
<dbReference type="PANTHER" id="PTHR43133:SF62">
    <property type="entry name" value="RNA POLYMERASE SIGMA FACTOR SIGZ"/>
    <property type="match status" value="1"/>
</dbReference>
<keyword evidence="4" id="KW-0804">Transcription</keyword>
<dbReference type="GO" id="GO:0016987">
    <property type="term" value="F:sigma factor activity"/>
    <property type="evidence" value="ECO:0007669"/>
    <property type="project" value="UniProtKB-KW"/>
</dbReference>
<feature type="domain" description="RNA polymerase sigma factor 70 region 4 type 2" evidence="6">
    <location>
        <begin position="196"/>
        <end position="243"/>
    </location>
</feature>